<evidence type="ECO:0000259" key="2">
    <source>
        <dbReference type="Pfam" id="PF03781"/>
    </source>
</evidence>
<protein>
    <submittedName>
        <fullName evidence="4">SUMF1/EgtB/PvdO family nonheme iron enzyme</fullName>
    </submittedName>
</protein>
<keyword evidence="1" id="KW-0472">Membrane</keyword>
<feature type="domain" description="PEGA" evidence="3">
    <location>
        <begin position="277"/>
        <end position="342"/>
    </location>
</feature>
<keyword evidence="1" id="KW-1133">Transmembrane helix</keyword>
<dbReference type="EMBL" id="JBGMEL010000005">
    <property type="protein sequence ID" value="MFA0790307.1"/>
    <property type="molecule type" value="Genomic_DNA"/>
</dbReference>
<dbReference type="InterPro" id="IPR013229">
    <property type="entry name" value="PEGA"/>
</dbReference>
<keyword evidence="1" id="KW-0812">Transmembrane</keyword>
<evidence type="ECO:0000313" key="4">
    <source>
        <dbReference type="EMBL" id="MFA0790307.1"/>
    </source>
</evidence>
<feature type="domain" description="PEGA" evidence="3">
    <location>
        <begin position="346"/>
        <end position="406"/>
    </location>
</feature>
<evidence type="ECO:0000313" key="5">
    <source>
        <dbReference type="Proteomes" id="UP001569414"/>
    </source>
</evidence>
<dbReference type="InterPro" id="IPR005532">
    <property type="entry name" value="SUMF_dom"/>
</dbReference>
<feature type="transmembrane region" description="Helical" evidence="1">
    <location>
        <begin position="45"/>
        <end position="64"/>
    </location>
</feature>
<comment type="caution">
    <text evidence="4">The sequence shown here is derived from an EMBL/GenBank/DDBJ whole genome shotgun (WGS) entry which is preliminary data.</text>
</comment>
<dbReference type="SUPFAM" id="SSF56436">
    <property type="entry name" value="C-type lectin-like"/>
    <property type="match status" value="1"/>
</dbReference>
<dbReference type="InterPro" id="IPR051043">
    <property type="entry name" value="Sulfatase_Mod_Factor_Kinase"/>
</dbReference>
<dbReference type="PANTHER" id="PTHR23150:SF19">
    <property type="entry name" value="FORMYLGLYCINE-GENERATING ENZYME"/>
    <property type="match status" value="1"/>
</dbReference>
<reference evidence="4 5" key="1">
    <citation type="submission" date="2024-08" db="EMBL/GenBank/DDBJ databases">
        <authorList>
            <person name="Ishaq N."/>
        </authorList>
    </citation>
    <scope>NUCLEOTIDE SEQUENCE [LARGE SCALE GENOMIC DNA]</scope>
    <source>
        <strain evidence="4 5">JCM 30400</strain>
    </source>
</reference>
<sequence>MAVKEAVPAQDEKSAIDDSPLIEPIGFTPVQINSTRTRLFFTKRALMVAACLLLSLLVLIYLVIARSLIFETQPNNAEISISGFALPLGDGHLVLPGNYSYTISADGYLSKSGEVEVSSDGHSRHTVTLEKLPGHLQVETDPSVPVKVLINGSEVPNKNGLVENLSPGGLRVTVLSDRYLPFTREIKIEGLDNTYRLAANLRPAWANIRISSNPPGATVSANGKVLGTTPLNTELVQGDRVVSISLPEHKTVDVPVAVTAGVDQTLPTVNLGPADGLLRVVTTPEGAGVTVDGEFRGHTPLELELTSGKIHRLRFFKDGYASIEHTVDLSAGMERDLNVNLNAVYGRVYVTSVPSDAEVYIDGQYAGKSGQTFNLPAKSHNIEVRKNGYKAFDTKVIPSAKLEQTVRAVLLTREQARWQQVPSSYRHGAGGTMKLMRPNAVFTMGSSRREQGRRANEVMRQVSLNRPFYIGATEVTNREFRRFKRMHTSRHVNGVSLDNDNLPVVSISWIDAALFCNWLSDRDGLAPVYLTERGRIVGFDSAADGYRLPTEAEWAWLARYDKGTMRKYPWGNELPIGANSGNYADSHAAKLVPAVLRTYSDRYAATAPVGSYSPNPLGIYDLGGNVSEWIHDLYTIGTGLSSRLEENPVGPQDGDYHVIRGSSWRHSGLTELRLSYRDYGEGPRNDIGFRVARWIN</sequence>
<gene>
    <name evidence="4" type="ORF">ACCI51_07095</name>
</gene>
<dbReference type="PANTHER" id="PTHR23150">
    <property type="entry name" value="SULFATASE MODIFYING FACTOR 1, 2"/>
    <property type="match status" value="1"/>
</dbReference>
<feature type="domain" description="Sulfatase-modifying factor enzyme-like" evidence="2">
    <location>
        <begin position="442"/>
        <end position="693"/>
    </location>
</feature>
<feature type="domain" description="PEGA" evidence="3">
    <location>
        <begin position="205"/>
        <end position="262"/>
    </location>
</feature>
<organism evidence="4 5">
    <name type="scientific">Microbulbifer echini</name>
    <dbReference type="NCBI Taxonomy" id="1529067"/>
    <lineage>
        <taxon>Bacteria</taxon>
        <taxon>Pseudomonadati</taxon>
        <taxon>Pseudomonadota</taxon>
        <taxon>Gammaproteobacteria</taxon>
        <taxon>Cellvibrionales</taxon>
        <taxon>Microbulbiferaceae</taxon>
        <taxon>Microbulbifer</taxon>
    </lineage>
</organism>
<name>A0ABV4NL79_9GAMM</name>
<dbReference type="Proteomes" id="UP001569414">
    <property type="component" value="Unassembled WGS sequence"/>
</dbReference>
<dbReference type="Pfam" id="PF08308">
    <property type="entry name" value="PEGA"/>
    <property type="match status" value="3"/>
</dbReference>
<dbReference type="RefSeq" id="WP_371843102.1">
    <property type="nucleotide sequence ID" value="NZ_JBGMEL010000005.1"/>
</dbReference>
<dbReference type="Pfam" id="PF03781">
    <property type="entry name" value="FGE-sulfatase"/>
    <property type="match status" value="1"/>
</dbReference>
<evidence type="ECO:0000259" key="3">
    <source>
        <dbReference type="Pfam" id="PF08308"/>
    </source>
</evidence>
<dbReference type="InterPro" id="IPR016187">
    <property type="entry name" value="CTDL_fold"/>
</dbReference>
<accession>A0ABV4NL79</accession>
<keyword evidence="5" id="KW-1185">Reference proteome</keyword>
<evidence type="ECO:0000256" key="1">
    <source>
        <dbReference type="SAM" id="Phobius"/>
    </source>
</evidence>
<proteinExistence type="predicted"/>
<dbReference type="InterPro" id="IPR042095">
    <property type="entry name" value="SUMF_sf"/>
</dbReference>
<dbReference type="Gene3D" id="3.90.1580.10">
    <property type="entry name" value="paralog of FGE (formylglycine-generating enzyme)"/>
    <property type="match status" value="1"/>
</dbReference>